<dbReference type="GO" id="GO:0004553">
    <property type="term" value="F:hydrolase activity, hydrolyzing O-glycosyl compounds"/>
    <property type="evidence" value="ECO:0007669"/>
    <property type="project" value="InterPro"/>
</dbReference>
<protein>
    <submittedName>
        <fullName evidence="4">Chitodextrinase</fullName>
    </submittedName>
</protein>
<dbReference type="Pfam" id="PF02839">
    <property type="entry name" value="CBM_5_12"/>
    <property type="match status" value="1"/>
</dbReference>
<dbReference type="CDD" id="cd12215">
    <property type="entry name" value="ChiC_BD"/>
    <property type="match status" value="1"/>
</dbReference>
<dbReference type="Pfam" id="PF11958">
    <property type="entry name" value="DUF3472"/>
    <property type="match status" value="1"/>
</dbReference>
<dbReference type="GO" id="GO:0030246">
    <property type="term" value="F:carbohydrate binding"/>
    <property type="evidence" value="ECO:0007669"/>
    <property type="project" value="InterPro"/>
</dbReference>
<dbReference type="GO" id="GO:0005576">
    <property type="term" value="C:extracellular region"/>
    <property type="evidence" value="ECO:0007669"/>
    <property type="project" value="InterPro"/>
</dbReference>
<dbReference type="CDD" id="cd00063">
    <property type="entry name" value="FN3"/>
    <property type="match status" value="1"/>
</dbReference>
<dbReference type="SMART" id="SM00060">
    <property type="entry name" value="FN3"/>
    <property type="match status" value="1"/>
</dbReference>
<evidence type="ECO:0000313" key="5">
    <source>
        <dbReference type="Proteomes" id="UP000199068"/>
    </source>
</evidence>
<dbReference type="InterPro" id="IPR036573">
    <property type="entry name" value="CBM_sf_5/12"/>
</dbReference>
<evidence type="ECO:0000256" key="1">
    <source>
        <dbReference type="ARBA" id="ARBA00022801"/>
    </source>
</evidence>
<evidence type="ECO:0000256" key="2">
    <source>
        <dbReference type="SAM" id="SignalP"/>
    </source>
</evidence>
<feature type="domain" description="Fibronectin type-III" evidence="3">
    <location>
        <begin position="379"/>
        <end position="467"/>
    </location>
</feature>
<dbReference type="SUPFAM" id="SSF51055">
    <property type="entry name" value="Carbohydrate binding domain"/>
    <property type="match status" value="1"/>
</dbReference>
<dbReference type="InterPro" id="IPR036116">
    <property type="entry name" value="FN3_sf"/>
</dbReference>
<dbReference type="InterPro" id="IPR003961">
    <property type="entry name" value="FN3_dom"/>
</dbReference>
<evidence type="ECO:0000259" key="3">
    <source>
        <dbReference type="PROSITE" id="PS50853"/>
    </source>
</evidence>
<keyword evidence="1" id="KW-0378">Hydrolase</keyword>
<organism evidence="4 5">
    <name type="scientific">Romboutsia lituseburensis DSM 797</name>
    <dbReference type="NCBI Taxonomy" id="1121325"/>
    <lineage>
        <taxon>Bacteria</taxon>
        <taxon>Bacillati</taxon>
        <taxon>Bacillota</taxon>
        <taxon>Clostridia</taxon>
        <taxon>Peptostreptococcales</taxon>
        <taxon>Peptostreptococcaceae</taxon>
        <taxon>Romboutsia</taxon>
    </lineage>
</organism>
<dbReference type="InterPro" id="IPR003610">
    <property type="entry name" value="CBM5/12"/>
</dbReference>
<evidence type="ECO:0000313" key="4">
    <source>
        <dbReference type="EMBL" id="SDM44277.1"/>
    </source>
</evidence>
<dbReference type="SMART" id="SM00495">
    <property type="entry name" value="ChtBD3"/>
    <property type="match status" value="2"/>
</dbReference>
<dbReference type="Pfam" id="PF00041">
    <property type="entry name" value="fn3"/>
    <property type="match status" value="1"/>
</dbReference>
<dbReference type="InterPro" id="IPR013783">
    <property type="entry name" value="Ig-like_fold"/>
</dbReference>
<proteinExistence type="predicted"/>
<gene>
    <name evidence="4" type="ORF">SAMN04515677_11220</name>
</gene>
<dbReference type="RefSeq" id="WP_092727513.1">
    <property type="nucleotide sequence ID" value="NZ_FNGW01000012.1"/>
</dbReference>
<dbReference type="Gene3D" id="2.10.10.20">
    <property type="entry name" value="Carbohydrate-binding module superfamily 5/12"/>
    <property type="match status" value="2"/>
</dbReference>
<sequence>MKKKSILIGIITIFMIWGISNTSIVQAATNATGMYVNPVNEKPSDIMTTDWSSIKNPPYTYWAVHNWNAGGEGGGYAGFQQQANKRTAHFAIWDPVSVRKPIEAEYLSPNSSASRFGGEGEGMKVETNYNWQPNSWYKMTMRNWQEDGHTKFGQWIQDESTKQWKQIAILDFPVANVHFNWGTGMFQEDWAGNGQQEREARLKNFYSRNISDGAWNSLNKQRITSQYPSMNWNGGGNSDYVWVSAGGNTKPSINSGQVFTLNQPNKPDVGVLDFDIVNNQYENGKLNISWKLNNESTPQFKGKIEVYNNSSMTGAAIKTIDNIKSYKSEVNEYISLDNTNDLYAKVIITDLFDNTVVKAVKLNSDNKPGEDNDTEAPTAPKNVKAINITATSAQIQFDPSTDNVGVSKYWVWDDINKKYIGSSTSTTVDLKDLMPNTDYSLIIRAFDAAGNYSLPSYVSLKTKSESEVINDTWNPHINYTTPGTKVVFEGNTYENNWWINAGVKPDPKDRQGKSTGWKLISGPALNDNAWYSDVVYIEGDEVVYNGKTYIANYWTKGDNPENSHGMGKPWRLK</sequence>
<feature type="signal peptide" evidence="2">
    <location>
        <begin position="1"/>
        <end position="27"/>
    </location>
</feature>
<accession>A0A1G9T9B8</accession>
<name>A0A1G9T9B8_9FIRM</name>
<reference evidence="4 5" key="1">
    <citation type="submission" date="2016-10" db="EMBL/GenBank/DDBJ databases">
        <authorList>
            <person name="de Groot N.N."/>
        </authorList>
    </citation>
    <scope>NUCLEOTIDE SEQUENCE [LARGE SCALE GENOMIC DNA]</scope>
    <source>
        <strain evidence="4 5">DSM 797</strain>
    </source>
</reference>
<dbReference type="GO" id="GO:0005975">
    <property type="term" value="P:carbohydrate metabolic process"/>
    <property type="evidence" value="ECO:0007669"/>
    <property type="project" value="InterPro"/>
</dbReference>
<dbReference type="PROSITE" id="PS50853">
    <property type="entry name" value="FN3"/>
    <property type="match status" value="1"/>
</dbReference>
<dbReference type="AlphaFoldDB" id="A0A1G9T9B8"/>
<keyword evidence="5" id="KW-1185">Reference proteome</keyword>
<feature type="chain" id="PRO_5011603715" evidence="2">
    <location>
        <begin position="28"/>
        <end position="573"/>
    </location>
</feature>
<dbReference type="Proteomes" id="UP000199068">
    <property type="component" value="Unassembled WGS sequence"/>
</dbReference>
<dbReference type="Gene3D" id="2.60.40.10">
    <property type="entry name" value="Immunoglobulins"/>
    <property type="match status" value="1"/>
</dbReference>
<keyword evidence="2" id="KW-0732">Signal</keyword>
<dbReference type="SUPFAM" id="SSF49265">
    <property type="entry name" value="Fibronectin type III"/>
    <property type="match status" value="1"/>
</dbReference>
<dbReference type="EMBL" id="FNGW01000012">
    <property type="protein sequence ID" value="SDM44277.1"/>
    <property type="molecule type" value="Genomic_DNA"/>
</dbReference>
<dbReference type="InterPro" id="IPR021862">
    <property type="entry name" value="DUF3472"/>
</dbReference>
<dbReference type="STRING" id="1121325.SAMN04515677_11220"/>